<evidence type="ECO:0000313" key="3">
    <source>
        <dbReference type="Proteomes" id="UP000035996"/>
    </source>
</evidence>
<dbReference type="AlphaFoldDB" id="A0A0J6CUE0"/>
<dbReference type="EMBL" id="LELK01000004">
    <property type="protein sequence ID" value="KMM36675.1"/>
    <property type="molecule type" value="Genomic_DNA"/>
</dbReference>
<evidence type="ECO:0000313" key="2">
    <source>
        <dbReference type="EMBL" id="KMM36675.1"/>
    </source>
</evidence>
<keyword evidence="1" id="KW-0812">Transmembrane</keyword>
<evidence type="ECO:0000256" key="1">
    <source>
        <dbReference type="SAM" id="Phobius"/>
    </source>
</evidence>
<proteinExistence type="predicted"/>
<accession>A0A0J6CUE0</accession>
<feature type="transmembrane region" description="Helical" evidence="1">
    <location>
        <begin position="12"/>
        <end position="31"/>
    </location>
</feature>
<organism evidence="2 3">
    <name type="scientific">Guptibacillus hwajinpoensis</name>
    <dbReference type="NCBI Taxonomy" id="208199"/>
    <lineage>
        <taxon>Bacteria</taxon>
        <taxon>Bacillati</taxon>
        <taxon>Bacillota</taxon>
        <taxon>Bacilli</taxon>
        <taxon>Bacillales</taxon>
        <taxon>Guptibacillaceae</taxon>
        <taxon>Guptibacillus</taxon>
    </lineage>
</organism>
<gene>
    <name evidence="2" type="ORF">AB986_12005</name>
</gene>
<dbReference type="STRING" id="157733.AB986_12005"/>
<keyword evidence="3" id="KW-1185">Reference proteome</keyword>
<name>A0A0J6CUE0_9BACL</name>
<comment type="caution">
    <text evidence="2">The sequence shown here is derived from an EMBL/GenBank/DDBJ whole genome shotgun (WGS) entry which is preliminary data.</text>
</comment>
<protein>
    <submittedName>
        <fullName evidence="2">Uncharacterized protein</fullName>
    </submittedName>
</protein>
<feature type="transmembrane region" description="Helical" evidence="1">
    <location>
        <begin position="38"/>
        <end position="59"/>
    </location>
</feature>
<dbReference type="Proteomes" id="UP000035996">
    <property type="component" value="Unassembled WGS sequence"/>
</dbReference>
<keyword evidence="1" id="KW-0472">Membrane</keyword>
<sequence length="72" mass="8062">MYFGKFRIIKGGGYLLLALVIAAVVSLVITLKKKKKKYLLLPIGMMGAYFIVEIARVPLGFVETVELIFNLK</sequence>
<keyword evidence="1" id="KW-1133">Transmembrane helix</keyword>
<reference evidence="2" key="1">
    <citation type="submission" date="2015-06" db="EMBL/GenBank/DDBJ databases">
        <authorList>
            <person name="Liu B."/>
            <person name="Wang J."/>
            <person name="Zhu Y."/>
            <person name="Liu G."/>
            <person name="Chen Q."/>
            <person name="Zheng C."/>
            <person name="Che J."/>
            <person name="Ge C."/>
            <person name="Shi H."/>
            <person name="Pan Z."/>
            <person name="Liu X."/>
        </authorList>
    </citation>
    <scope>NUCLEOTIDE SEQUENCE [LARGE SCALE GENOMIC DNA]</scope>
    <source>
        <strain evidence="2">DSM 16346</strain>
    </source>
</reference>